<proteinExistence type="predicted"/>
<protein>
    <submittedName>
        <fullName evidence="1">Uncharacterized protein</fullName>
    </submittedName>
</protein>
<accession>A0A0E9R4X7</accession>
<name>A0A0E9R4X7_ANGAN</name>
<dbReference type="AlphaFoldDB" id="A0A0E9R4X7"/>
<reference evidence="1" key="1">
    <citation type="submission" date="2014-11" db="EMBL/GenBank/DDBJ databases">
        <authorList>
            <person name="Amaro Gonzalez C."/>
        </authorList>
    </citation>
    <scope>NUCLEOTIDE SEQUENCE</scope>
</reference>
<reference evidence="1" key="2">
    <citation type="journal article" date="2015" name="Fish Shellfish Immunol.">
        <title>Early steps in the European eel (Anguilla anguilla)-Vibrio vulnificus interaction in the gills: Role of the RtxA13 toxin.</title>
        <authorList>
            <person name="Callol A."/>
            <person name="Pajuelo D."/>
            <person name="Ebbesson L."/>
            <person name="Teles M."/>
            <person name="MacKenzie S."/>
            <person name="Amaro C."/>
        </authorList>
    </citation>
    <scope>NUCLEOTIDE SEQUENCE</scope>
</reference>
<sequence>MLCLSRCSCLQRTGSPIRSFPSWCFVRVYAHLRFKHVRLRMFFSPLPLSL</sequence>
<dbReference type="EMBL" id="GBXM01085047">
    <property type="protein sequence ID" value="JAH23530.1"/>
    <property type="molecule type" value="Transcribed_RNA"/>
</dbReference>
<organism evidence="1">
    <name type="scientific">Anguilla anguilla</name>
    <name type="common">European freshwater eel</name>
    <name type="synonym">Muraena anguilla</name>
    <dbReference type="NCBI Taxonomy" id="7936"/>
    <lineage>
        <taxon>Eukaryota</taxon>
        <taxon>Metazoa</taxon>
        <taxon>Chordata</taxon>
        <taxon>Craniata</taxon>
        <taxon>Vertebrata</taxon>
        <taxon>Euteleostomi</taxon>
        <taxon>Actinopterygii</taxon>
        <taxon>Neopterygii</taxon>
        <taxon>Teleostei</taxon>
        <taxon>Anguilliformes</taxon>
        <taxon>Anguillidae</taxon>
        <taxon>Anguilla</taxon>
    </lineage>
</organism>
<evidence type="ECO:0000313" key="1">
    <source>
        <dbReference type="EMBL" id="JAH23530.1"/>
    </source>
</evidence>